<name>A0ABM1RKP5_CAMSA</name>
<dbReference type="SUPFAM" id="SSF56672">
    <property type="entry name" value="DNA/RNA polymerases"/>
    <property type="match status" value="1"/>
</dbReference>
<keyword evidence="4" id="KW-0255">Endonuclease</keyword>
<evidence type="ECO:0000256" key="5">
    <source>
        <dbReference type="ARBA" id="ARBA00022801"/>
    </source>
</evidence>
<evidence type="ECO:0000256" key="3">
    <source>
        <dbReference type="ARBA" id="ARBA00022722"/>
    </source>
</evidence>
<keyword evidence="6" id="KW-0695">RNA-directed DNA polymerase</keyword>
<dbReference type="Pfam" id="PF17917">
    <property type="entry name" value="RT_RNaseH"/>
    <property type="match status" value="1"/>
</dbReference>
<dbReference type="GeneID" id="109132429"/>
<dbReference type="RefSeq" id="XP_019099583.1">
    <property type="nucleotide sequence ID" value="XM_019244038.1"/>
</dbReference>
<proteinExistence type="predicted"/>
<evidence type="ECO:0000259" key="7">
    <source>
        <dbReference type="Pfam" id="PF17917"/>
    </source>
</evidence>
<protein>
    <submittedName>
        <fullName evidence="9">Uncharacterized protein LOC109132429</fullName>
    </submittedName>
</protein>
<feature type="domain" description="Reverse transcriptase RNase H-like" evidence="7">
    <location>
        <begin position="3"/>
        <end position="48"/>
    </location>
</feature>
<keyword evidence="3" id="KW-0540">Nuclease</keyword>
<gene>
    <name evidence="9" type="primary">LOC109132429</name>
</gene>
<dbReference type="InterPro" id="IPR041373">
    <property type="entry name" value="RT_RNaseH"/>
</dbReference>
<organism evidence="8 9">
    <name type="scientific">Camelina sativa</name>
    <name type="common">False flax</name>
    <name type="synonym">Myagrum sativum</name>
    <dbReference type="NCBI Taxonomy" id="90675"/>
    <lineage>
        <taxon>Eukaryota</taxon>
        <taxon>Viridiplantae</taxon>
        <taxon>Streptophyta</taxon>
        <taxon>Embryophyta</taxon>
        <taxon>Tracheophyta</taxon>
        <taxon>Spermatophyta</taxon>
        <taxon>Magnoliopsida</taxon>
        <taxon>eudicotyledons</taxon>
        <taxon>Gunneridae</taxon>
        <taxon>Pentapetalae</taxon>
        <taxon>rosids</taxon>
        <taxon>malvids</taxon>
        <taxon>Brassicales</taxon>
        <taxon>Brassicaceae</taxon>
        <taxon>Camelineae</taxon>
        <taxon>Camelina</taxon>
    </lineage>
</organism>
<keyword evidence="5" id="KW-0378">Hydrolase</keyword>
<dbReference type="InterPro" id="IPR043502">
    <property type="entry name" value="DNA/RNA_pol_sf"/>
</dbReference>
<evidence type="ECO:0000256" key="2">
    <source>
        <dbReference type="ARBA" id="ARBA00022695"/>
    </source>
</evidence>
<dbReference type="Proteomes" id="UP000694864">
    <property type="component" value="Chromosome 4"/>
</dbReference>
<reference evidence="8" key="1">
    <citation type="journal article" date="2014" name="Nat. Commun.">
        <title>The emerging biofuel crop Camelina sativa retains a highly undifferentiated hexaploid genome structure.</title>
        <authorList>
            <person name="Kagale S."/>
            <person name="Koh C."/>
            <person name="Nixon J."/>
            <person name="Bollina V."/>
            <person name="Clarke W.E."/>
            <person name="Tuteja R."/>
            <person name="Spillane C."/>
            <person name="Robinson S.J."/>
            <person name="Links M.G."/>
            <person name="Clarke C."/>
            <person name="Higgins E.E."/>
            <person name="Huebert T."/>
            <person name="Sharpe A.G."/>
            <person name="Parkin I.A."/>
        </authorList>
    </citation>
    <scope>NUCLEOTIDE SEQUENCE [LARGE SCALE GENOMIC DNA]</scope>
    <source>
        <strain evidence="8">cv. DH55</strain>
    </source>
</reference>
<evidence type="ECO:0000256" key="4">
    <source>
        <dbReference type="ARBA" id="ARBA00022759"/>
    </source>
</evidence>
<accession>A0ABM1RKP5</accession>
<keyword evidence="1" id="KW-0808">Transferase</keyword>
<evidence type="ECO:0000313" key="9">
    <source>
        <dbReference type="RefSeq" id="XP_019099583.1"/>
    </source>
</evidence>
<keyword evidence="8" id="KW-1185">Reference proteome</keyword>
<reference evidence="9" key="2">
    <citation type="submission" date="2025-08" db="UniProtKB">
        <authorList>
            <consortium name="RefSeq"/>
        </authorList>
    </citation>
    <scope>IDENTIFICATION</scope>
    <source>
        <tissue evidence="9">Leaf</tissue>
    </source>
</reference>
<evidence type="ECO:0000313" key="8">
    <source>
        <dbReference type="Proteomes" id="UP000694864"/>
    </source>
</evidence>
<sequence length="138" mass="15327">MQENKVIAYASRQLRKHEENYPTHDLEIVDVVFALKIWRSYLNGETIENVSLATIDGEASEPLGAQAVRQAGLLQRIQEEQGKDKNLQKISEDVRTQGGRNASGYHLADDGTLLHNGRIIVSDSGGLREEILGLAHHT</sequence>
<keyword evidence="2" id="KW-0548">Nucleotidyltransferase</keyword>
<evidence type="ECO:0000256" key="6">
    <source>
        <dbReference type="ARBA" id="ARBA00022918"/>
    </source>
</evidence>
<evidence type="ECO:0000256" key="1">
    <source>
        <dbReference type="ARBA" id="ARBA00022679"/>
    </source>
</evidence>